<accession>A0A6J5SWA3</accession>
<organism evidence="2">
    <name type="scientific">uncultured Caudovirales phage</name>
    <dbReference type="NCBI Taxonomy" id="2100421"/>
    <lineage>
        <taxon>Viruses</taxon>
        <taxon>Duplodnaviria</taxon>
        <taxon>Heunggongvirae</taxon>
        <taxon>Uroviricota</taxon>
        <taxon>Caudoviricetes</taxon>
        <taxon>Peduoviridae</taxon>
        <taxon>Maltschvirus</taxon>
        <taxon>Maltschvirus maltsch</taxon>
    </lineage>
</organism>
<dbReference type="EMBL" id="LR797480">
    <property type="protein sequence ID" value="CAB4219635.1"/>
    <property type="molecule type" value="Genomic_DNA"/>
</dbReference>
<reference evidence="2" key="1">
    <citation type="submission" date="2020-05" db="EMBL/GenBank/DDBJ databases">
        <authorList>
            <person name="Chiriac C."/>
            <person name="Salcher M."/>
            <person name="Ghai R."/>
            <person name="Kavagutti S V."/>
        </authorList>
    </citation>
    <scope>NUCLEOTIDE SEQUENCE</scope>
</reference>
<name>A0A6J5SWA3_9CAUD</name>
<gene>
    <name evidence="1" type="ORF">UFOVP1467_32</name>
    <name evidence="2" type="ORF">UFOVP1616_16</name>
</gene>
<protein>
    <submittedName>
        <fullName evidence="2">Uncharacterized protein</fullName>
    </submittedName>
</protein>
<sequence length="190" mass="20853">MNLTRHGLDSVMTGVVCLSHKPETRAGSEGANKMTKYFKAEANGKTALRSSANATYTAATVWTKSDFSFTEAMWSSRMELAVKNADLYTRKGYEGLVVVEVTEITKREFNMLTTVAKTEVALFKKARFEAALAEDPTVAAVMALAPEVVITPAEQGYRGDLLASHVQHKIRNEGSIGYMINDVNAYFAKN</sequence>
<evidence type="ECO:0000313" key="1">
    <source>
        <dbReference type="EMBL" id="CAB4214968.1"/>
    </source>
</evidence>
<evidence type="ECO:0000313" key="2">
    <source>
        <dbReference type="EMBL" id="CAB4219635.1"/>
    </source>
</evidence>
<dbReference type="EMBL" id="LR797420">
    <property type="protein sequence ID" value="CAB4214968.1"/>
    <property type="molecule type" value="Genomic_DNA"/>
</dbReference>
<proteinExistence type="predicted"/>